<dbReference type="PANTHER" id="PTHR14677:SF20">
    <property type="entry name" value="ZINC FINGER AN1-TYPE CONTAINING 2A-RELATED"/>
    <property type="match status" value="1"/>
</dbReference>
<dbReference type="GO" id="GO:0008270">
    <property type="term" value="F:zinc ion binding"/>
    <property type="evidence" value="ECO:0007669"/>
    <property type="project" value="UniProtKB-KW"/>
</dbReference>
<evidence type="ECO:0000256" key="3">
    <source>
        <dbReference type="ARBA" id="ARBA00022833"/>
    </source>
</evidence>
<name>V8N7E0_OPHHA</name>
<sequence length="117" mass="13884">MEFPDLGRHCWERSCRRLDFLPLKCDACQELFCKDHIIYSRHRCSSAYKKVIRVDGIRNLVKLGRRVFTNKCFQAGCRKKEMMRLVCDQCHQNFCLHHRHPLDHQCPGRIRPVSKAG</sequence>
<proteinExistence type="predicted"/>
<evidence type="ECO:0000256" key="2">
    <source>
        <dbReference type="ARBA" id="ARBA00022771"/>
    </source>
</evidence>
<dbReference type="InterPro" id="IPR000058">
    <property type="entry name" value="Znf_AN1"/>
</dbReference>
<evidence type="ECO:0000256" key="4">
    <source>
        <dbReference type="PROSITE-ProRule" id="PRU00449"/>
    </source>
</evidence>
<evidence type="ECO:0000313" key="6">
    <source>
        <dbReference type="EMBL" id="ETE58209.1"/>
    </source>
</evidence>
<dbReference type="InterPro" id="IPR035896">
    <property type="entry name" value="AN1-like_Znf"/>
</dbReference>
<dbReference type="GO" id="GO:0043161">
    <property type="term" value="P:proteasome-mediated ubiquitin-dependent protein catabolic process"/>
    <property type="evidence" value="ECO:0007669"/>
    <property type="project" value="TreeGrafter"/>
</dbReference>
<dbReference type="GO" id="GO:0005783">
    <property type="term" value="C:endoplasmic reticulum"/>
    <property type="evidence" value="ECO:0007669"/>
    <property type="project" value="TreeGrafter"/>
</dbReference>
<dbReference type="SMART" id="SM00154">
    <property type="entry name" value="ZnF_AN1"/>
    <property type="match status" value="2"/>
</dbReference>
<dbReference type="AlphaFoldDB" id="V8N7E0"/>
<comment type="caution">
    <text evidence="6">The sequence shown here is derived from an EMBL/GenBank/DDBJ whole genome shotgun (WGS) entry which is preliminary data.</text>
</comment>
<keyword evidence="7" id="KW-1185">Reference proteome</keyword>
<gene>
    <name evidence="6" type="primary">ZFAND2B</name>
    <name evidence="6" type="ORF">L345_16070</name>
</gene>
<dbReference type="Pfam" id="PF01428">
    <property type="entry name" value="zf-AN1"/>
    <property type="match status" value="2"/>
</dbReference>
<evidence type="ECO:0000256" key="1">
    <source>
        <dbReference type="ARBA" id="ARBA00022723"/>
    </source>
</evidence>
<accession>V8N7E0</accession>
<feature type="domain" description="AN1-type" evidence="5">
    <location>
        <begin position="4"/>
        <end position="52"/>
    </location>
</feature>
<keyword evidence="3" id="KW-0862">Zinc</keyword>
<dbReference type="PANTHER" id="PTHR14677">
    <property type="entry name" value="ARSENITE INDUCUBLE RNA ASSOCIATED PROTEIN AIP-1-RELATED"/>
    <property type="match status" value="1"/>
</dbReference>
<dbReference type="PROSITE" id="PS51039">
    <property type="entry name" value="ZF_AN1"/>
    <property type="match status" value="2"/>
</dbReference>
<keyword evidence="1" id="KW-0479">Metal-binding</keyword>
<evidence type="ECO:0000313" key="7">
    <source>
        <dbReference type="Proteomes" id="UP000018936"/>
    </source>
</evidence>
<dbReference type="OrthoDB" id="431929at2759"/>
<dbReference type="GO" id="GO:0045047">
    <property type="term" value="P:protein targeting to ER"/>
    <property type="evidence" value="ECO:0007669"/>
    <property type="project" value="TreeGrafter"/>
</dbReference>
<dbReference type="Proteomes" id="UP000018936">
    <property type="component" value="Unassembled WGS sequence"/>
</dbReference>
<feature type="domain" description="AN1-type" evidence="5">
    <location>
        <begin position="66"/>
        <end position="114"/>
    </location>
</feature>
<keyword evidence="2 4" id="KW-0863">Zinc-finger</keyword>
<evidence type="ECO:0000259" key="5">
    <source>
        <dbReference type="PROSITE" id="PS51039"/>
    </source>
</evidence>
<organism evidence="6 7">
    <name type="scientific">Ophiophagus hannah</name>
    <name type="common">King cobra</name>
    <name type="synonym">Naja hannah</name>
    <dbReference type="NCBI Taxonomy" id="8665"/>
    <lineage>
        <taxon>Eukaryota</taxon>
        <taxon>Metazoa</taxon>
        <taxon>Chordata</taxon>
        <taxon>Craniata</taxon>
        <taxon>Vertebrata</taxon>
        <taxon>Euteleostomi</taxon>
        <taxon>Lepidosauria</taxon>
        <taxon>Squamata</taxon>
        <taxon>Bifurcata</taxon>
        <taxon>Unidentata</taxon>
        <taxon>Episquamata</taxon>
        <taxon>Toxicofera</taxon>
        <taxon>Serpentes</taxon>
        <taxon>Colubroidea</taxon>
        <taxon>Elapidae</taxon>
        <taxon>Elapinae</taxon>
        <taxon>Ophiophagus</taxon>
    </lineage>
</organism>
<protein>
    <submittedName>
        <fullName evidence="6">AN1-type zinc finger protein 2B</fullName>
    </submittedName>
</protein>
<dbReference type="SUPFAM" id="SSF118310">
    <property type="entry name" value="AN1-like Zinc finger"/>
    <property type="match status" value="2"/>
</dbReference>
<reference evidence="6 7" key="1">
    <citation type="journal article" date="2013" name="Proc. Natl. Acad. Sci. U.S.A.">
        <title>The king cobra genome reveals dynamic gene evolution and adaptation in the snake venom system.</title>
        <authorList>
            <person name="Vonk F.J."/>
            <person name="Casewell N.R."/>
            <person name="Henkel C.V."/>
            <person name="Heimberg A.M."/>
            <person name="Jansen H.J."/>
            <person name="McCleary R.J."/>
            <person name="Kerkkamp H.M."/>
            <person name="Vos R.A."/>
            <person name="Guerreiro I."/>
            <person name="Calvete J.J."/>
            <person name="Wuster W."/>
            <person name="Woods A.E."/>
            <person name="Logan J.M."/>
            <person name="Harrison R.A."/>
            <person name="Castoe T.A."/>
            <person name="de Koning A.P."/>
            <person name="Pollock D.D."/>
            <person name="Yandell M."/>
            <person name="Calderon D."/>
            <person name="Renjifo C."/>
            <person name="Currier R.B."/>
            <person name="Salgado D."/>
            <person name="Pla D."/>
            <person name="Sanz L."/>
            <person name="Hyder A.S."/>
            <person name="Ribeiro J.M."/>
            <person name="Arntzen J.W."/>
            <person name="van den Thillart G.E."/>
            <person name="Boetzer M."/>
            <person name="Pirovano W."/>
            <person name="Dirks R.P."/>
            <person name="Spaink H.P."/>
            <person name="Duboule D."/>
            <person name="McGlinn E."/>
            <person name="Kini R.M."/>
            <person name="Richardson M.K."/>
        </authorList>
    </citation>
    <scope>NUCLEOTIDE SEQUENCE</scope>
    <source>
        <tissue evidence="6">Blood</tissue>
    </source>
</reference>
<dbReference type="EMBL" id="AZIM01007032">
    <property type="protein sequence ID" value="ETE58209.1"/>
    <property type="molecule type" value="Genomic_DNA"/>
</dbReference>
<dbReference type="Gene3D" id="4.10.1110.10">
    <property type="entry name" value="AN1-like Zinc finger"/>
    <property type="match status" value="2"/>
</dbReference>